<dbReference type="GO" id="GO:0051315">
    <property type="term" value="P:attachment of mitotic spindle microtubules to kinetochore"/>
    <property type="evidence" value="ECO:0007669"/>
    <property type="project" value="TreeGrafter"/>
</dbReference>
<gene>
    <name evidence="10" type="ORF">QBC37DRAFT_313175</name>
</gene>
<comment type="function">
    <text evidence="5">Component of the kinetochore, a multiprotein complex that assembles on centromeric DNA and attaches chromosomes to spindle microtubules, mediating chromosome segregation and sister chromatid segregation during meiosis and mitosis. Component of the inner kinetochore constitutive centromere-associated network (CCAN), which serves as a structural platform for outer kinetochore assembly.</text>
</comment>
<dbReference type="AlphaFoldDB" id="A0AAN6YAD4"/>
<evidence type="ECO:0000313" key="11">
    <source>
        <dbReference type="Proteomes" id="UP001301769"/>
    </source>
</evidence>
<dbReference type="Pfam" id="PF11699">
    <property type="entry name" value="CENP-C_C"/>
    <property type="match status" value="1"/>
</dbReference>
<dbReference type="Pfam" id="PF15624">
    <property type="entry name" value="Mif2_N"/>
    <property type="match status" value="1"/>
</dbReference>
<comment type="caution">
    <text evidence="10">The sequence shown here is derived from an EMBL/GenBank/DDBJ whole genome shotgun (WGS) entry which is preliminary data.</text>
</comment>
<dbReference type="PANTHER" id="PTHR16684">
    <property type="entry name" value="CENTROMERE PROTEIN C"/>
    <property type="match status" value="1"/>
</dbReference>
<dbReference type="CDD" id="cd06993">
    <property type="entry name" value="cupin_CENP-C_C"/>
    <property type="match status" value="1"/>
</dbReference>
<feature type="compositionally biased region" description="Low complexity" evidence="7">
    <location>
        <begin position="303"/>
        <end position="316"/>
    </location>
</feature>
<feature type="compositionally biased region" description="Basic and acidic residues" evidence="7">
    <location>
        <begin position="36"/>
        <end position="45"/>
    </location>
</feature>
<feature type="compositionally biased region" description="Low complexity" evidence="7">
    <location>
        <begin position="342"/>
        <end position="381"/>
    </location>
</feature>
<feature type="compositionally biased region" description="Acidic residues" evidence="7">
    <location>
        <begin position="259"/>
        <end position="281"/>
    </location>
</feature>
<protein>
    <recommendedName>
        <fullName evidence="6">CENP-C homolog</fullName>
    </recommendedName>
</protein>
<feature type="domain" description="Mif2 N-terminal" evidence="9">
    <location>
        <begin position="19"/>
        <end position="150"/>
    </location>
</feature>
<feature type="domain" description="Mif2/CENP-C cupin" evidence="8">
    <location>
        <begin position="568"/>
        <end position="652"/>
    </location>
</feature>
<organism evidence="10 11">
    <name type="scientific">Rhypophila decipiens</name>
    <dbReference type="NCBI Taxonomy" id="261697"/>
    <lineage>
        <taxon>Eukaryota</taxon>
        <taxon>Fungi</taxon>
        <taxon>Dikarya</taxon>
        <taxon>Ascomycota</taxon>
        <taxon>Pezizomycotina</taxon>
        <taxon>Sordariomycetes</taxon>
        <taxon>Sordariomycetidae</taxon>
        <taxon>Sordariales</taxon>
        <taxon>Naviculisporaceae</taxon>
        <taxon>Rhypophila</taxon>
    </lineage>
</organism>
<dbReference type="InterPro" id="IPR028386">
    <property type="entry name" value="CENP-C/Mif2/cnp3"/>
</dbReference>
<keyword evidence="11" id="KW-1185">Reference proteome</keyword>
<dbReference type="GO" id="GO:0005634">
    <property type="term" value="C:nucleus"/>
    <property type="evidence" value="ECO:0007669"/>
    <property type="project" value="UniProtKB-SubCell"/>
</dbReference>
<evidence type="ECO:0000256" key="7">
    <source>
        <dbReference type="SAM" id="MobiDB-lite"/>
    </source>
</evidence>
<evidence type="ECO:0000259" key="8">
    <source>
        <dbReference type="Pfam" id="PF11699"/>
    </source>
</evidence>
<dbReference type="SUPFAM" id="SSF51182">
    <property type="entry name" value="RmlC-like cupins"/>
    <property type="match status" value="1"/>
</dbReference>
<keyword evidence="4" id="KW-0539">Nucleus</keyword>
<feature type="compositionally biased region" description="Polar residues" evidence="7">
    <location>
        <begin position="1"/>
        <end position="17"/>
    </location>
</feature>
<evidence type="ECO:0000256" key="2">
    <source>
        <dbReference type="ARBA" id="ARBA00010291"/>
    </source>
</evidence>
<feature type="region of interest" description="Disordered" evidence="7">
    <location>
        <begin position="1"/>
        <end position="437"/>
    </location>
</feature>
<dbReference type="PANTHER" id="PTHR16684:SF11">
    <property type="entry name" value="CENTROMERE PROTEIN C"/>
    <property type="match status" value="1"/>
</dbReference>
<dbReference type="InterPro" id="IPR011051">
    <property type="entry name" value="RmlC_Cupin_sf"/>
</dbReference>
<evidence type="ECO:0000259" key="9">
    <source>
        <dbReference type="Pfam" id="PF15624"/>
    </source>
</evidence>
<dbReference type="GO" id="GO:0051455">
    <property type="term" value="P:spindle attachment to meiosis I kinetochore"/>
    <property type="evidence" value="ECO:0007669"/>
    <property type="project" value="TreeGrafter"/>
</dbReference>
<feature type="compositionally biased region" description="Basic residues" evidence="7">
    <location>
        <begin position="490"/>
        <end position="499"/>
    </location>
</feature>
<feature type="compositionally biased region" description="Acidic residues" evidence="7">
    <location>
        <begin position="177"/>
        <end position="206"/>
    </location>
</feature>
<keyword evidence="3" id="KW-0238">DNA-binding</keyword>
<comment type="similarity">
    <text evidence="2">Belongs to the CENP-C/MIF2 family.</text>
</comment>
<reference evidence="10" key="1">
    <citation type="journal article" date="2023" name="Mol. Phylogenet. Evol.">
        <title>Genome-scale phylogeny and comparative genomics of the fungal order Sordariales.</title>
        <authorList>
            <person name="Hensen N."/>
            <person name="Bonometti L."/>
            <person name="Westerberg I."/>
            <person name="Brannstrom I.O."/>
            <person name="Guillou S."/>
            <person name="Cros-Aarteil S."/>
            <person name="Calhoun S."/>
            <person name="Haridas S."/>
            <person name="Kuo A."/>
            <person name="Mondo S."/>
            <person name="Pangilinan J."/>
            <person name="Riley R."/>
            <person name="LaButti K."/>
            <person name="Andreopoulos B."/>
            <person name="Lipzen A."/>
            <person name="Chen C."/>
            <person name="Yan M."/>
            <person name="Daum C."/>
            <person name="Ng V."/>
            <person name="Clum A."/>
            <person name="Steindorff A."/>
            <person name="Ohm R.A."/>
            <person name="Martin F."/>
            <person name="Silar P."/>
            <person name="Natvig D.O."/>
            <person name="Lalanne C."/>
            <person name="Gautier V."/>
            <person name="Ament-Velasquez S.L."/>
            <person name="Kruys A."/>
            <person name="Hutchinson M.I."/>
            <person name="Powell A.J."/>
            <person name="Barry K."/>
            <person name="Miller A.N."/>
            <person name="Grigoriev I.V."/>
            <person name="Debuchy R."/>
            <person name="Gladieux P."/>
            <person name="Hiltunen Thoren M."/>
            <person name="Johannesson H."/>
        </authorList>
    </citation>
    <scope>NUCLEOTIDE SEQUENCE</scope>
    <source>
        <strain evidence="10">PSN293</strain>
    </source>
</reference>
<dbReference type="Proteomes" id="UP001301769">
    <property type="component" value="Unassembled WGS sequence"/>
</dbReference>
<dbReference type="EMBL" id="MU858085">
    <property type="protein sequence ID" value="KAK4214978.1"/>
    <property type="molecule type" value="Genomic_DNA"/>
</dbReference>
<feature type="compositionally biased region" description="Polar residues" evidence="7">
    <location>
        <begin position="94"/>
        <end position="119"/>
    </location>
</feature>
<feature type="compositionally biased region" description="Polar residues" evidence="7">
    <location>
        <begin position="422"/>
        <end position="434"/>
    </location>
</feature>
<dbReference type="Gene3D" id="2.60.120.10">
    <property type="entry name" value="Jelly Rolls"/>
    <property type="match status" value="1"/>
</dbReference>
<accession>A0AAN6YAD4</accession>
<proteinExistence type="inferred from homology"/>
<evidence type="ECO:0000256" key="1">
    <source>
        <dbReference type="ARBA" id="ARBA00004123"/>
    </source>
</evidence>
<sequence>MVSRPSQQRRTLGPQSEQFHELGVAGRKTGITLKDTGIRDEHGMEPIDALFSSPRKEGSEQDELEEDGSGDDGSGEDMDITTTSGIGPAALLNGHTTRLTMPLPQSRSPVKTSLNSPAQRNRLLARSSSPLHGSGMRPSHSSSQPARTTKAHMDFNRLQAGAKALSQPTKASRRVYEEEESEEDEVDAFVEESLEMLGGGDDDDMVDLPAADYDSPVEEEEQVQATAAAKKKPGRKPKPKESPQAAKPGRKPARRVEPEPEPEDEEAQPEEDEPEEDEEPEAPPPKPQQRGWPPKNTAGPSKQLAGGALSSMGAAQSKKRRTPDDAVEPEETSQPKSKKPRSASPAATAPRGRGRPKANTAPAETAPSAASKKATPPAAAPEKPKRGRKRKSSIDPNQVIIPRGPPLPKSRGLMINSKRNENPSTMKQTRSGRTSYKPLAFWRNEHAEFEMEEAVDDFAAPGAKTNKKFLLPSIKEVVRVDEPEVEHASGRKKKGKKGAGRPGYHDSDDVIADAWEKNPGAIEGEVQVWYPEHEKNPPGPDEEVEYIDRQLAISGRAIKTSKVKNATFKFAKTVSEGFFGAGVVDMPPGSVKTQKNSRKMFMTFFVFSGRVSVTVGDNVFRISKGGMWFVPRGNYYSIENDYDQPARIFFAQGCEVNAVTGEGMMGEQSVMMSVEADQSQAE</sequence>
<evidence type="ECO:0000256" key="4">
    <source>
        <dbReference type="ARBA" id="ARBA00023242"/>
    </source>
</evidence>
<comment type="subcellular location">
    <subcellularLocation>
        <location evidence="1">Nucleus</location>
    </subcellularLocation>
</comment>
<reference evidence="10" key="2">
    <citation type="submission" date="2023-05" db="EMBL/GenBank/DDBJ databases">
        <authorList>
            <consortium name="Lawrence Berkeley National Laboratory"/>
            <person name="Steindorff A."/>
            <person name="Hensen N."/>
            <person name="Bonometti L."/>
            <person name="Westerberg I."/>
            <person name="Brannstrom I.O."/>
            <person name="Guillou S."/>
            <person name="Cros-Aarteil S."/>
            <person name="Calhoun S."/>
            <person name="Haridas S."/>
            <person name="Kuo A."/>
            <person name="Mondo S."/>
            <person name="Pangilinan J."/>
            <person name="Riley R."/>
            <person name="Labutti K."/>
            <person name="Andreopoulos B."/>
            <person name="Lipzen A."/>
            <person name="Chen C."/>
            <person name="Yanf M."/>
            <person name="Daum C."/>
            <person name="Ng V."/>
            <person name="Clum A."/>
            <person name="Ohm R."/>
            <person name="Martin F."/>
            <person name="Silar P."/>
            <person name="Natvig D."/>
            <person name="Lalanne C."/>
            <person name="Gautier V."/>
            <person name="Ament-Velasquez S.L."/>
            <person name="Kruys A."/>
            <person name="Hutchinson M.I."/>
            <person name="Powell A.J."/>
            <person name="Barry K."/>
            <person name="Miller A.N."/>
            <person name="Grigoriev I.V."/>
            <person name="Debuchy R."/>
            <person name="Gladieux P."/>
            <person name="Thoren M.H."/>
            <person name="Johannesson H."/>
        </authorList>
    </citation>
    <scope>NUCLEOTIDE SEQUENCE</scope>
    <source>
        <strain evidence="10">PSN293</strain>
    </source>
</reference>
<feature type="region of interest" description="Disordered" evidence="7">
    <location>
        <begin position="482"/>
        <end position="506"/>
    </location>
</feature>
<dbReference type="GO" id="GO:0000776">
    <property type="term" value="C:kinetochore"/>
    <property type="evidence" value="ECO:0007669"/>
    <property type="project" value="InterPro"/>
</dbReference>
<name>A0AAN6YAD4_9PEZI</name>
<dbReference type="InterPro" id="IPR025974">
    <property type="entry name" value="Mif2/CENP-C_cupin"/>
</dbReference>
<feature type="compositionally biased region" description="Basic residues" evidence="7">
    <location>
        <begin position="229"/>
        <end position="238"/>
    </location>
</feature>
<dbReference type="GO" id="GO:0051382">
    <property type="term" value="P:kinetochore assembly"/>
    <property type="evidence" value="ECO:0007669"/>
    <property type="project" value="InterPro"/>
</dbReference>
<evidence type="ECO:0000256" key="6">
    <source>
        <dbReference type="ARBA" id="ARBA00075033"/>
    </source>
</evidence>
<feature type="compositionally biased region" description="Acidic residues" evidence="7">
    <location>
        <begin position="60"/>
        <end position="79"/>
    </location>
</feature>
<dbReference type="InterPro" id="IPR014710">
    <property type="entry name" value="RmlC-like_jellyroll"/>
</dbReference>
<evidence type="ECO:0000256" key="3">
    <source>
        <dbReference type="ARBA" id="ARBA00023125"/>
    </source>
</evidence>
<evidence type="ECO:0000256" key="5">
    <source>
        <dbReference type="ARBA" id="ARBA00057947"/>
    </source>
</evidence>
<dbReference type="InterPro" id="IPR028929">
    <property type="entry name" value="Mif2_N"/>
</dbReference>
<dbReference type="GO" id="GO:0019237">
    <property type="term" value="F:centromeric DNA binding"/>
    <property type="evidence" value="ECO:0007669"/>
    <property type="project" value="InterPro"/>
</dbReference>
<dbReference type="FunFam" id="2.60.120.10:FF:000033">
    <property type="entry name" value="Centromere protein C 1"/>
    <property type="match status" value="1"/>
</dbReference>
<evidence type="ECO:0000313" key="10">
    <source>
        <dbReference type="EMBL" id="KAK4214978.1"/>
    </source>
</evidence>